<name>Q1IMD2_KORVE</name>
<dbReference type="EnsemblBacteria" id="ABF41968">
    <property type="protein sequence ID" value="ABF41968"/>
    <property type="gene ID" value="Acid345_2967"/>
</dbReference>
<dbReference type="Gene3D" id="1.10.3210.10">
    <property type="entry name" value="Hypothetical protein af1432"/>
    <property type="match status" value="1"/>
</dbReference>
<keyword evidence="2" id="KW-1185">Reference proteome</keyword>
<organism evidence="1 2">
    <name type="scientific">Koribacter versatilis (strain Ellin345)</name>
    <dbReference type="NCBI Taxonomy" id="204669"/>
    <lineage>
        <taxon>Bacteria</taxon>
        <taxon>Pseudomonadati</taxon>
        <taxon>Acidobacteriota</taxon>
        <taxon>Terriglobia</taxon>
        <taxon>Terriglobales</taxon>
        <taxon>Candidatus Korobacteraceae</taxon>
        <taxon>Candidatus Korobacter</taxon>
    </lineage>
</organism>
<dbReference type="InterPro" id="IPR003607">
    <property type="entry name" value="HD/PDEase_dom"/>
</dbReference>
<dbReference type="InterPro" id="IPR006675">
    <property type="entry name" value="HDIG_dom"/>
</dbReference>
<sequence length="196" mass="21686">MNDLATAPTSTKVTREQLDDLWPEIDWIERPTLREAVAKTWLLAFERGPLTPEDLKTIPFTLLVANCPTTFMEHKRCVVHIANESAKAMQVFMGNALKIDLDTVIAGAILADVGKLLEYEIKGGKSQQSERGELLRHPFTGVALALECGVPDAVCHIIAAHAAEGDLVKRSTEAFIVHHADFMAYLPFKNPNNLKK</sequence>
<gene>
    <name evidence="1" type="ordered locus">Acid345_2967</name>
</gene>
<protein>
    <submittedName>
        <fullName evidence="1">Metal dependent phosphohydrolase</fullName>
    </submittedName>
</protein>
<dbReference type="KEGG" id="aba:Acid345_2967"/>
<evidence type="ECO:0000313" key="1">
    <source>
        <dbReference type="EMBL" id="ABF41968.1"/>
    </source>
</evidence>
<reference evidence="1 2" key="1">
    <citation type="journal article" date="2009" name="Appl. Environ. Microbiol.">
        <title>Three genomes from the phylum Acidobacteria provide insight into the lifestyles of these microorganisms in soils.</title>
        <authorList>
            <person name="Ward N.L."/>
            <person name="Challacombe J.F."/>
            <person name="Janssen P.H."/>
            <person name="Henrissat B."/>
            <person name="Coutinho P.M."/>
            <person name="Wu M."/>
            <person name="Xie G."/>
            <person name="Haft D.H."/>
            <person name="Sait M."/>
            <person name="Badger J."/>
            <person name="Barabote R.D."/>
            <person name="Bradley B."/>
            <person name="Brettin T.S."/>
            <person name="Brinkac L.M."/>
            <person name="Bruce D."/>
            <person name="Creasy T."/>
            <person name="Daugherty S.C."/>
            <person name="Davidsen T.M."/>
            <person name="DeBoy R.T."/>
            <person name="Detter J.C."/>
            <person name="Dodson R.J."/>
            <person name="Durkin A.S."/>
            <person name="Ganapathy A."/>
            <person name="Gwinn-Giglio M."/>
            <person name="Han C.S."/>
            <person name="Khouri H."/>
            <person name="Kiss H."/>
            <person name="Kothari S.P."/>
            <person name="Madupu R."/>
            <person name="Nelson K.E."/>
            <person name="Nelson W.C."/>
            <person name="Paulsen I."/>
            <person name="Penn K."/>
            <person name="Ren Q."/>
            <person name="Rosovitz M.J."/>
            <person name="Selengut J.D."/>
            <person name="Shrivastava S."/>
            <person name="Sullivan S.A."/>
            <person name="Tapia R."/>
            <person name="Thompson L.S."/>
            <person name="Watkins K.L."/>
            <person name="Yang Q."/>
            <person name="Yu C."/>
            <person name="Zafar N."/>
            <person name="Zhou L."/>
            <person name="Kuske C.R."/>
        </authorList>
    </citation>
    <scope>NUCLEOTIDE SEQUENCE [LARGE SCALE GENOMIC DNA]</scope>
    <source>
        <strain evidence="1 2">Ellin345</strain>
    </source>
</reference>
<dbReference type="RefSeq" id="WP_011523769.1">
    <property type="nucleotide sequence ID" value="NC_008009.1"/>
</dbReference>
<dbReference type="EMBL" id="CP000360">
    <property type="protein sequence ID" value="ABF41968.1"/>
    <property type="molecule type" value="Genomic_DNA"/>
</dbReference>
<dbReference type="AlphaFoldDB" id="Q1IMD2"/>
<dbReference type="HOGENOM" id="CLU_123313_0_0_0"/>
<dbReference type="SUPFAM" id="SSF109604">
    <property type="entry name" value="HD-domain/PDEase-like"/>
    <property type="match status" value="1"/>
</dbReference>
<dbReference type="CDD" id="cd00077">
    <property type="entry name" value="HDc"/>
    <property type="match status" value="1"/>
</dbReference>
<dbReference type="STRING" id="204669.Acid345_2967"/>
<dbReference type="OrthoDB" id="9778453at2"/>
<dbReference type="Proteomes" id="UP000002432">
    <property type="component" value="Chromosome"/>
</dbReference>
<accession>Q1IMD2</accession>
<dbReference type="eggNOG" id="COG1418">
    <property type="taxonomic scope" value="Bacteria"/>
</dbReference>
<dbReference type="NCBIfam" id="TIGR00277">
    <property type="entry name" value="HDIG"/>
    <property type="match status" value="1"/>
</dbReference>
<evidence type="ECO:0000313" key="2">
    <source>
        <dbReference type="Proteomes" id="UP000002432"/>
    </source>
</evidence>
<proteinExistence type="predicted"/>